<sequence>MSNNISITTESLTKIHLHSFKHHASSVNGILLGKVDKNSILITDIIPLFHTQTLLPMFEVAMIQIEKYCRDNNIDIVGYYHSNQCIANELEPEPIAKKIADRLNNELNNMCFLMISKIEVNRPSGLVSIDKIGSDWLKNRKTLITIDTTSNSEDINVILKRNLQNIKESQIYDFEEYLSNPTCDWLNKSLVL</sequence>
<evidence type="ECO:0000256" key="1">
    <source>
        <dbReference type="ARBA" id="ARBA00007461"/>
    </source>
</evidence>
<evidence type="ECO:0000259" key="2">
    <source>
        <dbReference type="PROSITE" id="PS50249"/>
    </source>
</evidence>
<reference evidence="3 4" key="1">
    <citation type="submission" date="2023-11" db="EMBL/GenBank/DDBJ databases">
        <title>Dfirmibasis_genome.</title>
        <authorList>
            <person name="Edelbroek B."/>
            <person name="Kjellin J."/>
            <person name="Jerlstrom-Hultqvist J."/>
            <person name="Soderbom F."/>
        </authorList>
    </citation>
    <scope>NUCLEOTIDE SEQUENCE [LARGE SCALE GENOMIC DNA]</scope>
    <source>
        <strain evidence="3 4">TNS-C-14</strain>
    </source>
</reference>
<dbReference type="InterPro" id="IPR037518">
    <property type="entry name" value="MPN"/>
</dbReference>
<dbReference type="CDD" id="cd08060">
    <property type="entry name" value="MPN_UPF0172"/>
    <property type="match status" value="1"/>
</dbReference>
<keyword evidence="4" id="KW-1185">Reference proteome</keyword>
<dbReference type="EMBL" id="JAVFKY010000005">
    <property type="protein sequence ID" value="KAK5576434.1"/>
    <property type="molecule type" value="Genomic_DNA"/>
</dbReference>
<comment type="similarity">
    <text evidence="1">Belongs to the EMC8/EMC9 family.</text>
</comment>
<comment type="caution">
    <text evidence="3">The sequence shown here is derived from an EMBL/GenBank/DDBJ whole genome shotgun (WGS) entry which is preliminary data.</text>
</comment>
<feature type="domain" description="MPN" evidence="2">
    <location>
        <begin position="5"/>
        <end position="135"/>
    </location>
</feature>
<dbReference type="SUPFAM" id="SSF102712">
    <property type="entry name" value="JAB1/MPN domain"/>
    <property type="match status" value="1"/>
</dbReference>
<dbReference type="PANTHER" id="PTHR12941">
    <property type="entry name" value="ER MEMBRANE PROTEIN COMPLEX"/>
    <property type="match status" value="1"/>
</dbReference>
<proteinExistence type="inferred from homology"/>
<dbReference type="Gene3D" id="3.40.140.10">
    <property type="entry name" value="Cytidine Deaminase, domain 2"/>
    <property type="match status" value="1"/>
</dbReference>
<gene>
    <name evidence="3" type="ORF">RB653_007578</name>
</gene>
<dbReference type="Proteomes" id="UP001344447">
    <property type="component" value="Unassembled WGS sequence"/>
</dbReference>
<dbReference type="FunFam" id="3.40.140.10:FF:000146">
    <property type="entry name" value="ER membrane protein complex subunit 8/9 homolog"/>
    <property type="match status" value="1"/>
</dbReference>
<organism evidence="3 4">
    <name type="scientific">Dictyostelium firmibasis</name>
    <dbReference type="NCBI Taxonomy" id="79012"/>
    <lineage>
        <taxon>Eukaryota</taxon>
        <taxon>Amoebozoa</taxon>
        <taxon>Evosea</taxon>
        <taxon>Eumycetozoa</taxon>
        <taxon>Dictyostelia</taxon>
        <taxon>Dictyosteliales</taxon>
        <taxon>Dictyosteliaceae</taxon>
        <taxon>Dictyostelium</taxon>
    </lineage>
</organism>
<dbReference type="InterPro" id="IPR005366">
    <property type="entry name" value="EMC8/9"/>
</dbReference>
<dbReference type="AlphaFoldDB" id="A0AAN7TNY4"/>
<accession>A0AAN7TNY4</accession>
<evidence type="ECO:0000313" key="3">
    <source>
        <dbReference type="EMBL" id="KAK5576434.1"/>
    </source>
</evidence>
<dbReference type="PROSITE" id="PS50249">
    <property type="entry name" value="MPN"/>
    <property type="match status" value="1"/>
</dbReference>
<evidence type="ECO:0000313" key="4">
    <source>
        <dbReference type="Proteomes" id="UP001344447"/>
    </source>
</evidence>
<dbReference type="GO" id="GO:0072546">
    <property type="term" value="C:EMC complex"/>
    <property type="evidence" value="ECO:0007669"/>
    <property type="project" value="InterPro"/>
</dbReference>
<name>A0AAN7TNY4_9MYCE</name>
<dbReference type="Pfam" id="PF03665">
    <property type="entry name" value="UPF0172"/>
    <property type="match status" value="1"/>
</dbReference>
<dbReference type="PANTHER" id="PTHR12941:SF10">
    <property type="entry name" value="ER MEMBRANE PROTEIN COMPLEX SUBUNIT 8_9 HOMOLOG"/>
    <property type="match status" value="1"/>
</dbReference>
<protein>
    <recommendedName>
        <fullName evidence="2">MPN domain-containing protein</fullName>
    </recommendedName>
</protein>